<evidence type="ECO:0000256" key="2">
    <source>
        <dbReference type="ARBA" id="ARBA00022448"/>
    </source>
</evidence>
<reference evidence="10" key="2">
    <citation type="submission" date="2014-09" db="EMBL/GenBank/DDBJ databases">
        <authorList>
            <person name="GOMEZ-VALERO Laura"/>
        </authorList>
    </citation>
    <scope>NUCLEOTIDE SEQUENCE</scope>
    <source>
        <strain evidence="10">ATCC33218</strain>
    </source>
</reference>
<accession>A0A098GJL7</accession>
<dbReference type="GO" id="GO:0005886">
    <property type="term" value="C:plasma membrane"/>
    <property type="evidence" value="ECO:0007669"/>
    <property type="project" value="UniProtKB-SubCell"/>
</dbReference>
<keyword evidence="6 8" id="KW-1133">Transmembrane helix</keyword>
<dbReference type="Proteomes" id="UP000182998">
    <property type="component" value="Unassembled WGS sequence"/>
</dbReference>
<evidence type="ECO:0000256" key="8">
    <source>
        <dbReference type="SAM" id="Phobius"/>
    </source>
</evidence>
<keyword evidence="3" id="KW-1003">Cell membrane</keyword>
<feature type="transmembrane region" description="Helical" evidence="8">
    <location>
        <begin position="80"/>
        <end position="98"/>
    </location>
</feature>
<feature type="transmembrane region" description="Helical" evidence="8">
    <location>
        <begin position="366"/>
        <end position="385"/>
    </location>
</feature>
<evidence type="ECO:0000256" key="5">
    <source>
        <dbReference type="ARBA" id="ARBA00022847"/>
    </source>
</evidence>
<evidence type="ECO:0000313" key="12">
    <source>
        <dbReference type="Proteomes" id="UP000032414"/>
    </source>
</evidence>
<gene>
    <name evidence="10" type="ORF">LMI_2420</name>
    <name evidence="11" type="ORF">SAMN02982997_01063</name>
</gene>
<feature type="transmembrane region" description="Helical" evidence="8">
    <location>
        <begin position="228"/>
        <end position="251"/>
    </location>
</feature>
<dbReference type="InterPro" id="IPR011701">
    <property type="entry name" value="MFS"/>
</dbReference>
<dbReference type="PROSITE" id="PS50850">
    <property type="entry name" value="MFS"/>
    <property type="match status" value="1"/>
</dbReference>
<feature type="transmembrane region" description="Helical" evidence="8">
    <location>
        <begin position="300"/>
        <end position="319"/>
    </location>
</feature>
<dbReference type="STRING" id="451.B6N58_04075"/>
<keyword evidence="7 8" id="KW-0472">Membrane</keyword>
<feature type="transmembrane region" description="Helical" evidence="8">
    <location>
        <begin position="44"/>
        <end position="68"/>
    </location>
</feature>
<feature type="transmembrane region" description="Helical" evidence="8">
    <location>
        <begin position="391"/>
        <end position="408"/>
    </location>
</feature>
<evidence type="ECO:0000256" key="7">
    <source>
        <dbReference type="ARBA" id="ARBA00023136"/>
    </source>
</evidence>
<feature type="transmembrane region" description="Helical" evidence="8">
    <location>
        <begin position="104"/>
        <end position="123"/>
    </location>
</feature>
<evidence type="ECO:0000259" key="9">
    <source>
        <dbReference type="PROSITE" id="PS50850"/>
    </source>
</evidence>
<feature type="transmembrane region" description="Helical" evidence="8">
    <location>
        <begin position="20"/>
        <end position="38"/>
    </location>
</feature>
<proteinExistence type="predicted"/>
<dbReference type="InterPro" id="IPR036259">
    <property type="entry name" value="MFS_trans_sf"/>
</dbReference>
<dbReference type="PANTHER" id="PTHR43528:SF7">
    <property type="entry name" value="MFS TRANSPORTER"/>
    <property type="match status" value="1"/>
</dbReference>
<evidence type="ECO:0000256" key="3">
    <source>
        <dbReference type="ARBA" id="ARBA00022475"/>
    </source>
</evidence>
<dbReference type="SUPFAM" id="SSF103473">
    <property type="entry name" value="MFS general substrate transporter"/>
    <property type="match status" value="1"/>
</dbReference>
<evidence type="ECO:0000256" key="4">
    <source>
        <dbReference type="ARBA" id="ARBA00022692"/>
    </source>
</evidence>
<feature type="domain" description="Major facilitator superfamily (MFS) profile" evidence="9">
    <location>
        <begin position="8"/>
        <end position="413"/>
    </location>
</feature>
<dbReference type="AlphaFoldDB" id="A0A098GJL7"/>
<keyword evidence="4 8" id="KW-0812">Transmembrane</keyword>
<dbReference type="PANTHER" id="PTHR43528">
    <property type="entry name" value="ALPHA-KETOGLUTARATE PERMEASE"/>
    <property type="match status" value="1"/>
</dbReference>
<evidence type="ECO:0000313" key="10">
    <source>
        <dbReference type="EMBL" id="CEG61686.1"/>
    </source>
</evidence>
<dbReference type="InterPro" id="IPR020846">
    <property type="entry name" value="MFS_dom"/>
</dbReference>
<feature type="transmembrane region" description="Helical" evidence="8">
    <location>
        <begin position="325"/>
        <end position="345"/>
    </location>
</feature>
<dbReference type="InterPro" id="IPR051084">
    <property type="entry name" value="H+-coupled_symporters"/>
</dbReference>
<name>A0A098GJL7_LEGMI</name>
<dbReference type="PATRIC" id="fig|451.8.peg.2839"/>
<dbReference type="EMBL" id="FMVN01000005">
    <property type="protein sequence ID" value="SCY20441.1"/>
    <property type="molecule type" value="Genomic_DNA"/>
</dbReference>
<evidence type="ECO:0000256" key="1">
    <source>
        <dbReference type="ARBA" id="ARBA00004651"/>
    </source>
</evidence>
<comment type="subcellular location">
    <subcellularLocation>
        <location evidence="1">Cell membrane</location>
        <topology evidence="1">Multi-pass membrane protein</topology>
    </subcellularLocation>
</comment>
<evidence type="ECO:0000256" key="6">
    <source>
        <dbReference type="ARBA" id="ARBA00022989"/>
    </source>
</evidence>
<dbReference type="HOGENOM" id="CLU_001265_39_0_6"/>
<keyword evidence="5" id="KW-0769">Symport</keyword>
<evidence type="ECO:0000313" key="13">
    <source>
        <dbReference type="Proteomes" id="UP000182998"/>
    </source>
</evidence>
<dbReference type="EMBL" id="LN614830">
    <property type="protein sequence ID" value="CEG61686.1"/>
    <property type="molecule type" value="Genomic_DNA"/>
</dbReference>
<dbReference type="RefSeq" id="WP_052679553.1">
    <property type="nucleotide sequence ID" value="NZ_CP020615.1"/>
</dbReference>
<dbReference type="Proteomes" id="UP000032414">
    <property type="component" value="Chromosome I"/>
</dbReference>
<organism evidence="10 12">
    <name type="scientific">Legionella micdadei</name>
    <name type="common">Tatlockia micdadei</name>
    <dbReference type="NCBI Taxonomy" id="451"/>
    <lineage>
        <taxon>Bacteria</taxon>
        <taxon>Pseudomonadati</taxon>
        <taxon>Pseudomonadota</taxon>
        <taxon>Gammaproteobacteria</taxon>
        <taxon>Legionellales</taxon>
        <taxon>Legionellaceae</taxon>
        <taxon>Legionella</taxon>
    </lineage>
</organism>
<dbReference type="Gene3D" id="1.20.1250.20">
    <property type="entry name" value="MFS general substrate transporter like domains"/>
    <property type="match status" value="1"/>
</dbReference>
<feature type="transmembrane region" description="Helical" evidence="8">
    <location>
        <begin position="179"/>
        <end position="198"/>
    </location>
</feature>
<reference evidence="11 13" key="3">
    <citation type="submission" date="2016-10" db="EMBL/GenBank/DDBJ databases">
        <authorList>
            <person name="Varghese N."/>
            <person name="Submissions S."/>
        </authorList>
    </citation>
    <scope>NUCLEOTIDE SEQUENCE [LARGE SCALE GENOMIC DNA]</scope>
    <source>
        <strain evidence="11 13">ATCC 33218</strain>
    </source>
</reference>
<dbReference type="FunFam" id="1.20.1250.20:FF:000001">
    <property type="entry name" value="Dicarboxylate MFS transporter"/>
    <property type="match status" value="1"/>
</dbReference>
<feature type="transmembrane region" description="Helical" evidence="8">
    <location>
        <begin position="144"/>
        <end position="167"/>
    </location>
</feature>
<evidence type="ECO:0000313" key="11">
    <source>
        <dbReference type="EMBL" id="SCY20441.1"/>
    </source>
</evidence>
<feature type="transmembrane region" description="Helical" evidence="8">
    <location>
        <begin position="271"/>
        <end position="288"/>
    </location>
</feature>
<reference evidence="12" key="1">
    <citation type="submission" date="2014-09" db="EMBL/GenBank/DDBJ databases">
        <authorList>
            <person name="Gomez-Valero L."/>
        </authorList>
    </citation>
    <scope>NUCLEOTIDE SEQUENCE [LARGE SCALE GENOMIC DNA]</scope>
    <source>
        <strain evidence="12">ATCC33218</strain>
    </source>
</reference>
<sequence>MQKDQQRLLILSSLGGTLEFYDFIIFALFASYISNAFFPATDELVSLLITFATFAIGYLVRPLGGIIFGHFGDKIGRKTTFTVSILIMALATIGIGVIPTYSTIGIAAPLIVISLRILQGISIGGEIPGAITYVTESLPHRKGLACGVIFCALLFGIVLGSIVHAAILTFLPAEQMQAYGWRIPFIVGGIFGLLSYLLRKELHESSQFLAIEKSVEKFPIVTVFKQELSCVIAGGLIVALCAAIVTGLFLFNPAYFTKVLHLPMDAYIWERTAAIAFGSILSIFFGHLTDLFNLKKLVRLLTMLTACLAYPIFTIYVYHPNLYPLAFIASSLLLGLSAGIIPPLLSELFPTKIRYSGIAVSYNLGFAIFGGLTPFVSLSLIYYTGWVTTPALYLILVSLLAILSVAFLNRRHQLFNSEESCHPARNEGLPG</sequence>
<dbReference type="KEGG" id="tmc:LMI_2420"/>
<dbReference type="GO" id="GO:0015293">
    <property type="term" value="F:symporter activity"/>
    <property type="evidence" value="ECO:0007669"/>
    <property type="project" value="UniProtKB-KW"/>
</dbReference>
<keyword evidence="2" id="KW-0813">Transport</keyword>
<dbReference type="Pfam" id="PF07690">
    <property type="entry name" value="MFS_1"/>
    <property type="match status" value="1"/>
</dbReference>
<protein>
    <submittedName>
        <fullName evidence="11">Major Facilitator Superfamily protein</fullName>
    </submittedName>
    <submittedName>
        <fullName evidence="10">Transporter, major facilitator family</fullName>
    </submittedName>
</protein>
<keyword evidence="13" id="KW-1185">Reference proteome</keyword>